<dbReference type="Pfam" id="PF17126">
    <property type="entry name" value="RsmF_methylt_CI"/>
    <property type="match status" value="1"/>
</dbReference>
<evidence type="ECO:0000256" key="1">
    <source>
        <dbReference type="ARBA" id="ARBA00022490"/>
    </source>
</evidence>
<name>A0ABR7N3V0_9FIRM</name>
<evidence type="ECO:0000259" key="8">
    <source>
        <dbReference type="PROSITE" id="PS51686"/>
    </source>
</evidence>
<evidence type="ECO:0000256" key="2">
    <source>
        <dbReference type="ARBA" id="ARBA00022603"/>
    </source>
</evidence>
<feature type="binding site" evidence="6">
    <location>
        <begin position="106"/>
        <end position="112"/>
    </location>
    <ligand>
        <name>S-adenosyl-L-methionine</name>
        <dbReference type="ChEBI" id="CHEBI:59789"/>
    </ligand>
</feature>
<dbReference type="InterPro" id="IPR001678">
    <property type="entry name" value="MeTrfase_RsmB-F_NOP2_dom"/>
</dbReference>
<dbReference type="PANTHER" id="PTHR22807:SF30">
    <property type="entry name" value="28S RRNA (CYTOSINE(4447)-C(5))-METHYLTRANSFERASE-RELATED"/>
    <property type="match status" value="1"/>
</dbReference>
<reference evidence="9 10" key="1">
    <citation type="submission" date="2020-08" db="EMBL/GenBank/DDBJ databases">
        <title>Genome public.</title>
        <authorList>
            <person name="Liu C."/>
            <person name="Sun Q."/>
        </authorList>
    </citation>
    <scope>NUCLEOTIDE SEQUENCE [LARGE SCALE GENOMIC DNA]</scope>
    <source>
        <strain evidence="9 10">NSJ-37</strain>
    </source>
</reference>
<evidence type="ECO:0000313" key="10">
    <source>
        <dbReference type="Proteomes" id="UP000606193"/>
    </source>
</evidence>
<feature type="compositionally biased region" description="Basic residues" evidence="7">
    <location>
        <begin position="329"/>
        <end position="340"/>
    </location>
</feature>
<keyword evidence="2 6" id="KW-0489">Methyltransferase</keyword>
<dbReference type="Gene3D" id="3.30.70.1170">
    <property type="entry name" value="Sun protein, domain 3"/>
    <property type="match status" value="1"/>
</dbReference>
<dbReference type="InterPro" id="IPR029063">
    <property type="entry name" value="SAM-dependent_MTases_sf"/>
</dbReference>
<keyword evidence="1" id="KW-0963">Cytoplasm</keyword>
<dbReference type="CDD" id="cd21147">
    <property type="entry name" value="RsmF_methylt_CTD1"/>
    <property type="match status" value="1"/>
</dbReference>
<dbReference type="Gene3D" id="2.30.130.60">
    <property type="match status" value="1"/>
</dbReference>
<dbReference type="Proteomes" id="UP000606193">
    <property type="component" value="Unassembled WGS sequence"/>
</dbReference>
<dbReference type="PRINTS" id="PR02008">
    <property type="entry name" value="RCMTFAMILY"/>
</dbReference>
<comment type="caution">
    <text evidence="9">The sequence shown here is derived from an EMBL/GenBank/DDBJ whole genome shotgun (WGS) entry which is preliminary data.</text>
</comment>
<evidence type="ECO:0000256" key="6">
    <source>
        <dbReference type="PROSITE-ProRule" id="PRU01023"/>
    </source>
</evidence>
<keyword evidence="5 6" id="KW-0694">RNA-binding</keyword>
<dbReference type="InterPro" id="IPR023267">
    <property type="entry name" value="RCMT"/>
</dbReference>
<dbReference type="InterPro" id="IPR049560">
    <property type="entry name" value="MeTrfase_RsmB-F_NOP2_cat"/>
</dbReference>
<dbReference type="GO" id="GO:0032259">
    <property type="term" value="P:methylation"/>
    <property type="evidence" value="ECO:0007669"/>
    <property type="project" value="UniProtKB-KW"/>
</dbReference>
<comment type="similarity">
    <text evidence="6">Belongs to the class I-like SAM-binding methyltransferase superfamily. RsmB/NOP family.</text>
</comment>
<evidence type="ECO:0000256" key="7">
    <source>
        <dbReference type="SAM" id="MobiDB-lite"/>
    </source>
</evidence>
<dbReference type="InterPro" id="IPR031340">
    <property type="entry name" value="RsmF_methylt_CI"/>
</dbReference>
<comment type="caution">
    <text evidence="6">Lacks conserved residue(s) required for the propagation of feature annotation.</text>
</comment>
<dbReference type="Pfam" id="PF17125">
    <property type="entry name" value="Methyltr_RsmF_N"/>
    <property type="match status" value="1"/>
</dbReference>
<evidence type="ECO:0000256" key="5">
    <source>
        <dbReference type="ARBA" id="ARBA00022884"/>
    </source>
</evidence>
<feature type="domain" description="SAM-dependent MTase RsmB/NOP-type" evidence="8">
    <location>
        <begin position="16"/>
        <end position="309"/>
    </location>
</feature>
<dbReference type="Pfam" id="PF13636">
    <property type="entry name" value="Methyltranf_PUA"/>
    <property type="match status" value="1"/>
</dbReference>
<dbReference type="InterPro" id="IPR027391">
    <property type="entry name" value="Nol1_Nop2_Fmu_2"/>
</dbReference>
<feature type="binding site" evidence="6">
    <location>
        <position position="130"/>
    </location>
    <ligand>
        <name>S-adenosyl-L-methionine</name>
        <dbReference type="ChEBI" id="CHEBI:59789"/>
    </ligand>
</feature>
<dbReference type="Gene3D" id="3.40.50.150">
    <property type="entry name" value="Vaccinia Virus protein VP39"/>
    <property type="match status" value="1"/>
</dbReference>
<proteinExistence type="inferred from homology"/>
<dbReference type="EMBL" id="JACRSX010000019">
    <property type="protein sequence ID" value="MBC8563309.1"/>
    <property type="molecule type" value="Genomic_DNA"/>
</dbReference>
<evidence type="ECO:0000256" key="4">
    <source>
        <dbReference type="ARBA" id="ARBA00022691"/>
    </source>
</evidence>
<feature type="active site" description="Nucleophile" evidence="6">
    <location>
        <position position="228"/>
    </location>
</feature>
<dbReference type="PANTHER" id="PTHR22807">
    <property type="entry name" value="NOP2 YEAST -RELATED NOL1/NOP2/FMU SUN DOMAIN-CONTAINING"/>
    <property type="match status" value="1"/>
</dbReference>
<dbReference type="GO" id="GO:0008168">
    <property type="term" value="F:methyltransferase activity"/>
    <property type="evidence" value="ECO:0007669"/>
    <property type="project" value="UniProtKB-KW"/>
</dbReference>
<keyword evidence="3 6" id="KW-0808">Transferase</keyword>
<accession>A0ABR7N3V0</accession>
<dbReference type="RefSeq" id="WP_249298396.1">
    <property type="nucleotide sequence ID" value="NZ_JACRSX010000019.1"/>
</dbReference>
<sequence length="491" mass="54582">MPKILPPDFLRERQPLLGSEWEAFLQSYDTPRAYGLRRNPFQDCKTLPFPLEPVPWAADGYYFRPGDRPGRHPLHEAGAYYIQEPSAMSVVSLLDPQPGELVCDLCAAPGGKSTHIAALLHGDGLLVSNEIFPNRARILSQNIERMGIPNALVCNESTENMASHFPMFFHRIVVDAPCSGEGMFRKDDTAIHEWSLDNVALCADRQKMILEHADQMLQPGGVLVYSTCTFAPEEDEAMIQWFLETHPDYTLTDWHKTSLGRQVAGIPECAGLSDGLAGIFSDEISSKVLRLWPHKLRGEGHFAARLQKSGTPLPVSLLCDAAAGTKNSSKGKKKKGKQNKKKPELTDFTEFKDTYLNTSFSPYPALAGGRMELFGDELYLIPAPVPSLAGLKVLRTGLHLGTRKKNRFEPAHALAKTLVPTDAQQSLDCSYEDACRYLQGETISCPDTWKGWTLVCYEGCTLGWGKARNGLLKNHYPKGLRIQGWNDPEKK</sequence>
<dbReference type="Pfam" id="PF01189">
    <property type="entry name" value="Methyltr_RsmB-F"/>
    <property type="match status" value="1"/>
</dbReference>
<dbReference type="InterPro" id="IPR031341">
    <property type="entry name" value="Methyltr_RsmF_N"/>
</dbReference>
<gene>
    <name evidence="9" type="ORF">H8704_11850</name>
</gene>
<feature type="region of interest" description="Disordered" evidence="7">
    <location>
        <begin position="325"/>
        <end position="344"/>
    </location>
</feature>
<evidence type="ECO:0000256" key="3">
    <source>
        <dbReference type="ARBA" id="ARBA00022679"/>
    </source>
</evidence>
<dbReference type="PROSITE" id="PS51686">
    <property type="entry name" value="SAM_MT_RSMB_NOP"/>
    <property type="match status" value="1"/>
</dbReference>
<dbReference type="SUPFAM" id="SSF53335">
    <property type="entry name" value="S-adenosyl-L-methionine-dependent methyltransferases"/>
    <property type="match status" value="1"/>
</dbReference>
<feature type="binding site" evidence="6">
    <location>
        <position position="175"/>
    </location>
    <ligand>
        <name>S-adenosyl-L-methionine</name>
        <dbReference type="ChEBI" id="CHEBI:59789"/>
    </ligand>
</feature>
<organism evidence="9 10">
    <name type="scientific">Jutongia huaianensis</name>
    <dbReference type="NCBI Taxonomy" id="2763668"/>
    <lineage>
        <taxon>Bacteria</taxon>
        <taxon>Bacillati</taxon>
        <taxon>Bacillota</taxon>
        <taxon>Clostridia</taxon>
        <taxon>Lachnospirales</taxon>
        <taxon>Lachnospiraceae</taxon>
        <taxon>Jutongia</taxon>
    </lineage>
</organism>
<evidence type="ECO:0000313" key="9">
    <source>
        <dbReference type="EMBL" id="MBC8563309.1"/>
    </source>
</evidence>
<protein>
    <submittedName>
        <fullName evidence="9">RsmF rRNA methyltransferase first C-terminal domain-containing protein</fullName>
    </submittedName>
</protein>
<keyword evidence="4 6" id="KW-0949">S-adenosyl-L-methionine</keyword>
<keyword evidence="10" id="KW-1185">Reference proteome</keyword>